<comment type="caution">
    <text evidence="3">The sequence shown here is derived from an EMBL/GenBank/DDBJ whole genome shotgun (WGS) entry which is preliminary data.</text>
</comment>
<keyword evidence="1" id="KW-0175">Coiled coil</keyword>
<dbReference type="EMBL" id="RHPJ01000003">
    <property type="protein sequence ID" value="TGO04261.1"/>
    <property type="molecule type" value="Genomic_DNA"/>
</dbReference>
<sequence length="301" mass="32602">MSSGPLDVVASLYQLAPEDFVAARARAAADLKAEGDEVGAARVRKLPKPTVAASWVNRVARRWPEELDDLLRVGADLRGATTARDRAELARLDRARRLKTDALMSLLWHHGGEQAGDGARAPSNETLTRVLETLTAAVMDPAVADQVRAGTLARTVVHEGFTLLDADADEDEADAEAGQSGSGGPRDRRGPTITLLPAAVPPERPMTHPSLHGREDRAAVQRATADLVDAENDLGAARDTVESLVRMLEVLESELATMTRDRDSTRTNVASWRRKLRDAERHARVARSRLEILTGGDDTPR</sequence>
<organism evidence="3 4">
    <name type="scientific">Serinibacter arcticus</name>
    <dbReference type="NCBI Taxonomy" id="1655435"/>
    <lineage>
        <taxon>Bacteria</taxon>
        <taxon>Bacillati</taxon>
        <taxon>Actinomycetota</taxon>
        <taxon>Actinomycetes</taxon>
        <taxon>Micrococcales</taxon>
        <taxon>Beutenbergiaceae</taxon>
        <taxon>Serinibacter</taxon>
    </lineage>
</organism>
<evidence type="ECO:0000256" key="1">
    <source>
        <dbReference type="SAM" id="Coils"/>
    </source>
</evidence>
<name>A0A4Z1E3N0_9MICO</name>
<feature type="region of interest" description="Disordered" evidence="2">
    <location>
        <begin position="167"/>
        <end position="192"/>
    </location>
</feature>
<dbReference type="RefSeq" id="WP_135849890.1">
    <property type="nucleotide sequence ID" value="NZ_RHPJ01000003.1"/>
</dbReference>
<reference evidence="3 4" key="1">
    <citation type="submission" date="2018-11" db="EMBL/GenBank/DDBJ databases">
        <title>Complete genome sequencing of the Actinobacteria Serinibacter sp. K3-2.</title>
        <authorList>
            <person name="Rakitin A.L."/>
            <person name="Beletsky A.V."/>
            <person name="Mardanov A.V."/>
            <person name="Ravin N.V."/>
            <person name="Gromova A.S."/>
            <person name="Filippova S.N."/>
            <person name="Gal'Chenko V.F."/>
        </authorList>
    </citation>
    <scope>NUCLEOTIDE SEQUENCE [LARGE SCALE GENOMIC DNA]</scope>
    <source>
        <strain evidence="3 4">K3-2</strain>
    </source>
</reference>
<protein>
    <submittedName>
        <fullName evidence="3">Uncharacterized protein</fullName>
    </submittedName>
</protein>
<dbReference type="AlphaFoldDB" id="A0A4Z1E3N0"/>
<dbReference type="OrthoDB" id="3541690at2"/>
<dbReference type="Proteomes" id="UP000297318">
    <property type="component" value="Unassembled WGS sequence"/>
</dbReference>
<evidence type="ECO:0000313" key="3">
    <source>
        <dbReference type="EMBL" id="TGO04261.1"/>
    </source>
</evidence>
<accession>A0A4Z1E3N0</accession>
<evidence type="ECO:0000256" key="2">
    <source>
        <dbReference type="SAM" id="MobiDB-lite"/>
    </source>
</evidence>
<evidence type="ECO:0000313" key="4">
    <source>
        <dbReference type="Proteomes" id="UP000297318"/>
    </source>
</evidence>
<keyword evidence="4" id="KW-1185">Reference proteome</keyword>
<proteinExistence type="predicted"/>
<feature type="coiled-coil region" evidence="1">
    <location>
        <begin position="220"/>
        <end position="268"/>
    </location>
</feature>
<gene>
    <name evidence="3" type="ORF">SERN_1854</name>
</gene>